<keyword evidence="13 16" id="KW-0460">Magnesium</keyword>
<keyword evidence="10 16" id="KW-0479">Metal-binding</keyword>
<dbReference type="CDD" id="cd06223">
    <property type="entry name" value="PRTases_typeI"/>
    <property type="match status" value="1"/>
</dbReference>
<dbReference type="AlphaFoldDB" id="A0A4Y7R6Z9"/>
<dbReference type="PANTHER" id="PTHR43340">
    <property type="entry name" value="HYPOXANTHINE-GUANINE PHOSPHORIBOSYLTRANSFERASE"/>
    <property type="match status" value="1"/>
</dbReference>
<evidence type="ECO:0000313" key="18">
    <source>
        <dbReference type="EMBL" id="TEB04627.1"/>
    </source>
</evidence>
<dbReference type="InterPro" id="IPR050408">
    <property type="entry name" value="HGPRT"/>
</dbReference>
<evidence type="ECO:0000256" key="6">
    <source>
        <dbReference type="ARBA" id="ARBA00008391"/>
    </source>
</evidence>
<evidence type="ECO:0000256" key="11">
    <source>
        <dbReference type="ARBA" id="ARBA00022726"/>
    </source>
</evidence>
<evidence type="ECO:0000256" key="3">
    <source>
        <dbReference type="ARBA" id="ARBA00004496"/>
    </source>
</evidence>
<evidence type="ECO:0000256" key="10">
    <source>
        <dbReference type="ARBA" id="ARBA00022723"/>
    </source>
</evidence>
<dbReference type="PANTHER" id="PTHR43340:SF1">
    <property type="entry name" value="HYPOXANTHINE PHOSPHORIBOSYLTRANSFERASE"/>
    <property type="match status" value="1"/>
</dbReference>
<evidence type="ECO:0000313" key="19">
    <source>
        <dbReference type="Proteomes" id="UP000298324"/>
    </source>
</evidence>
<sequence>MHPDCERILLTEEEIRLKVKELAAQISRDYADKELLVVGILKGSVIFLADLVRNISVPTCFDFMAVSSYGASSKSSGVVRILKDLDQGIEGRHVLIVEDIVDTGLTLSYLVENLKTRGPASLKICTLLDKPSRRVVDVDVHYNGFKIEDHFVVGYGLDFNGLYRNQPCIMVLKPDVYKGGKKHDSARAGIGNRP</sequence>
<evidence type="ECO:0000256" key="15">
    <source>
        <dbReference type="ARBA" id="ARBA00049402"/>
    </source>
</evidence>
<comment type="cofactor">
    <cofactor evidence="1 16">
        <name>Mg(2+)</name>
        <dbReference type="ChEBI" id="CHEBI:18420"/>
    </cofactor>
</comment>
<evidence type="ECO:0000256" key="12">
    <source>
        <dbReference type="ARBA" id="ARBA00022741"/>
    </source>
</evidence>
<dbReference type="GO" id="GO:0000287">
    <property type="term" value="F:magnesium ion binding"/>
    <property type="evidence" value="ECO:0007669"/>
    <property type="project" value="TreeGrafter"/>
</dbReference>
<dbReference type="GO" id="GO:0046100">
    <property type="term" value="P:hypoxanthine metabolic process"/>
    <property type="evidence" value="ECO:0007669"/>
    <property type="project" value="TreeGrafter"/>
</dbReference>
<dbReference type="InterPro" id="IPR000836">
    <property type="entry name" value="PRTase_dom"/>
</dbReference>
<comment type="catalytic activity">
    <reaction evidence="15">
        <text>IMP + diphosphate = hypoxanthine + 5-phospho-alpha-D-ribose 1-diphosphate</text>
        <dbReference type="Rhea" id="RHEA:17973"/>
        <dbReference type="ChEBI" id="CHEBI:17368"/>
        <dbReference type="ChEBI" id="CHEBI:33019"/>
        <dbReference type="ChEBI" id="CHEBI:58017"/>
        <dbReference type="ChEBI" id="CHEBI:58053"/>
        <dbReference type="EC" id="2.4.2.8"/>
    </reaction>
    <physiologicalReaction direction="right-to-left" evidence="15">
        <dbReference type="Rhea" id="RHEA:17975"/>
    </physiologicalReaction>
</comment>
<gene>
    <name evidence="18" type="primary">hpt</name>
    <name evidence="18" type="ORF">Psch_03389</name>
</gene>
<evidence type="ECO:0000256" key="13">
    <source>
        <dbReference type="ARBA" id="ARBA00022842"/>
    </source>
</evidence>
<dbReference type="InterPro" id="IPR005904">
    <property type="entry name" value="Hxn_phspho_trans"/>
</dbReference>
<comment type="similarity">
    <text evidence="6 16">Belongs to the purine/pyrimidine phosphoribosyltransferase family.</text>
</comment>
<keyword evidence="8 16" id="KW-0328">Glycosyltransferase</keyword>
<reference evidence="18 19" key="1">
    <citation type="journal article" date="2018" name="Environ. Microbiol.">
        <title>Novel energy conservation strategies and behaviour of Pelotomaculum schinkii driving syntrophic propionate catabolism.</title>
        <authorList>
            <person name="Hidalgo-Ahumada C.A.P."/>
            <person name="Nobu M.K."/>
            <person name="Narihiro T."/>
            <person name="Tamaki H."/>
            <person name="Liu W.T."/>
            <person name="Kamagata Y."/>
            <person name="Stams A.J.M."/>
            <person name="Imachi H."/>
            <person name="Sousa D.Z."/>
        </authorList>
    </citation>
    <scope>NUCLEOTIDE SEQUENCE [LARGE SCALE GENOMIC DNA]</scope>
    <source>
        <strain evidence="18 19">HH</strain>
    </source>
</reference>
<comment type="caution">
    <text evidence="18">The sequence shown here is derived from an EMBL/GenBank/DDBJ whole genome shotgun (WGS) entry which is preliminary data.</text>
</comment>
<dbReference type="GO" id="GO:0006178">
    <property type="term" value="P:guanine salvage"/>
    <property type="evidence" value="ECO:0007669"/>
    <property type="project" value="TreeGrafter"/>
</dbReference>
<dbReference type="GO" id="GO:0004422">
    <property type="term" value="F:hypoxanthine phosphoribosyltransferase activity"/>
    <property type="evidence" value="ECO:0007669"/>
    <property type="project" value="InterPro"/>
</dbReference>
<protein>
    <recommendedName>
        <fullName evidence="16">Hypoxanthine phosphoribosyltransferase</fullName>
        <ecNumber evidence="16">2.4.2.8</ecNumber>
    </recommendedName>
</protein>
<dbReference type="GO" id="GO:0052657">
    <property type="term" value="F:guanine phosphoribosyltransferase activity"/>
    <property type="evidence" value="ECO:0007669"/>
    <property type="project" value="UniProtKB-ARBA"/>
</dbReference>
<dbReference type="SUPFAM" id="SSF53271">
    <property type="entry name" value="PRTase-like"/>
    <property type="match status" value="1"/>
</dbReference>
<evidence type="ECO:0000256" key="9">
    <source>
        <dbReference type="ARBA" id="ARBA00022679"/>
    </source>
</evidence>
<dbReference type="GO" id="GO:0000166">
    <property type="term" value="F:nucleotide binding"/>
    <property type="evidence" value="ECO:0007669"/>
    <property type="project" value="UniProtKB-KW"/>
</dbReference>
<evidence type="ECO:0000256" key="14">
    <source>
        <dbReference type="ARBA" id="ARBA00048811"/>
    </source>
</evidence>
<keyword evidence="9 16" id="KW-0808">Transferase</keyword>
<dbReference type="GO" id="GO:0032264">
    <property type="term" value="P:IMP salvage"/>
    <property type="evidence" value="ECO:0007669"/>
    <property type="project" value="UniProtKB-UniPathway"/>
</dbReference>
<proteinExistence type="inferred from homology"/>
<dbReference type="EMBL" id="QFGA01000003">
    <property type="protein sequence ID" value="TEB04627.1"/>
    <property type="molecule type" value="Genomic_DNA"/>
</dbReference>
<evidence type="ECO:0000256" key="16">
    <source>
        <dbReference type="RuleBase" id="RU364099"/>
    </source>
</evidence>
<comment type="pathway">
    <text evidence="4 16">Purine metabolism; IMP biosynthesis via salvage pathway; IMP from hypoxanthine: step 1/1.</text>
</comment>
<comment type="pathway">
    <text evidence="5">Purine metabolism; GMP biosynthesis via salvage pathway; GMP from guanine: step 1/1.</text>
</comment>
<accession>A0A4Y7R6Z9</accession>
<keyword evidence="12 16" id="KW-0547">Nucleotide-binding</keyword>
<name>A0A4Y7R6Z9_9FIRM</name>
<evidence type="ECO:0000256" key="4">
    <source>
        <dbReference type="ARBA" id="ARBA00004669"/>
    </source>
</evidence>
<dbReference type="GO" id="GO:0006166">
    <property type="term" value="P:purine ribonucleoside salvage"/>
    <property type="evidence" value="ECO:0007669"/>
    <property type="project" value="UniProtKB-KW"/>
</dbReference>
<dbReference type="FunFam" id="3.40.50.2020:FF:000006">
    <property type="entry name" value="Hypoxanthine phosphoribosyltransferase"/>
    <property type="match status" value="1"/>
</dbReference>
<dbReference type="Pfam" id="PF00156">
    <property type="entry name" value="Pribosyltran"/>
    <property type="match status" value="1"/>
</dbReference>
<evidence type="ECO:0000256" key="7">
    <source>
        <dbReference type="ARBA" id="ARBA00022490"/>
    </source>
</evidence>
<organism evidence="18 19">
    <name type="scientific">Pelotomaculum schinkii</name>
    <dbReference type="NCBI Taxonomy" id="78350"/>
    <lineage>
        <taxon>Bacteria</taxon>
        <taxon>Bacillati</taxon>
        <taxon>Bacillota</taxon>
        <taxon>Clostridia</taxon>
        <taxon>Eubacteriales</taxon>
        <taxon>Desulfotomaculaceae</taxon>
        <taxon>Pelotomaculum</taxon>
    </lineage>
</organism>
<keyword evidence="19" id="KW-1185">Reference proteome</keyword>
<evidence type="ECO:0000256" key="1">
    <source>
        <dbReference type="ARBA" id="ARBA00001946"/>
    </source>
</evidence>
<dbReference type="GO" id="GO:0005829">
    <property type="term" value="C:cytosol"/>
    <property type="evidence" value="ECO:0007669"/>
    <property type="project" value="TreeGrafter"/>
</dbReference>
<feature type="domain" description="Phosphoribosyltransferase" evidence="17">
    <location>
        <begin position="12"/>
        <end position="159"/>
    </location>
</feature>
<dbReference type="RefSeq" id="WP_190258982.1">
    <property type="nucleotide sequence ID" value="NZ_QFGA01000003.1"/>
</dbReference>
<comment type="catalytic activity">
    <reaction evidence="14">
        <text>GMP + diphosphate = guanine + 5-phospho-alpha-D-ribose 1-diphosphate</text>
        <dbReference type="Rhea" id="RHEA:25424"/>
        <dbReference type="ChEBI" id="CHEBI:16235"/>
        <dbReference type="ChEBI" id="CHEBI:33019"/>
        <dbReference type="ChEBI" id="CHEBI:58017"/>
        <dbReference type="ChEBI" id="CHEBI:58115"/>
        <dbReference type="EC" id="2.4.2.8"/>
    </reaction>
    <physiologicalReaction direction="right-to-left" evidence="14">
        <dbReference type="Rhea" id="RHEA:25426"/>
    </physiologicalReaction>
</comment>
<dbReference type="InterPro" id="IPR029057">
    <property type="entry name" value="PRTase-like"/>
</dbReference>
<dbReference type="Proteomes" id="UP000298324">
    <property type="component" value="Unassembled WGS sequence"/>
</dbReference>
<evidence type="ECO:0000256" key="5">
    <source>
        <dbReference type="ARBA" id="ARBA00004676"/>
    </source>
</evidence>
<dbReference type="GO" id="GO:0032263">
    <property type="term" value="P:GMP salvage"/>
    <property type="evidence" value="ECO:0007669"/>
    <property type="project" value="TreeGrafter"/>
</dbReference>
<comment type="subcellular location">
    <subcellularLocation>
        <location evidence="3 16">Cytoplasm</location>
    </subcellularLocation>
</comment>
<evidence type="ECO:0000256" key="8">
    <source>
        <dbReference type="ARBA" id="ARBA00022676"/>
    </source>
</evidence>
<keyword evidence="7 16" id="KW-0963">Cytoplasm</keyword>
<keyword evidence="11 16" id="KW-0660">Purine salvage</keyword>
<dbReference type="UniPathway" id="UPA00591">
    <property type="reaction ID" value="UER00648"/>
</dbReference>
<dbReference type="Gene3D" id="3.40.50.2020">
    <property type="match status" value="1"/>
</dbReference>
<evidence type="ECO:0000259" key="17">
    <source>
        <dbReference type="Pfam" id="PF00156"/>
    </source>
</evidence>
<comment type="function">
    <text evidence="2">Purine salvage pathway enzyme that catalyzes the transfer of the ribosyl-5-phosphate group from 5-phospho-alpha-D-ribose 1-diphosphate (PRPP) to the N9 position of the 6-oxopurines hypoxanthine and guanine to form the corresponding ribonucleotides IMP (inosine 5'-monophosphate) and GMP (guanosine 5'-monophosphate), with the release of PPi.</text>
</comment>
<dbReference type="EC" id="2.4.2.8" evidence="16"/>
<dbReference type="NCBIfam" id="TIGR01203">
    <property type="entry name" value="HGPRTase"/>
    <property type="match status" value="1"/>
</dbReference>
<evidence type="ECO:0000256" key="2">
    <source>
        <dbReference type="ARBA" id="ARBA00002049"/>
    </source>
</evidence>